<organism evidence="2">
    <name type="scientific">Caulobacter sp. 73W</name>
    <dbReference type="NCBI Taxonomy" id="3161137"/>
    <lineage>
        <taxon>Bacteria</taxon>
        <taxon>Pseudomonadati</taxon>
        <taxon>Pseudomonadota</taxon>
        <taxon>Alphaproteobacteria</taxon>
        <taxon>Caulobacterales</taxon>
        <taxon>Caulobacteraceae</taxon>
        <taxon>Caulobacter</taxon>
    </lineage>
</organism>
<keyword evidence="1" id="KW-0472">Membrane</keyword>
<protein>
    <submittedName>
        <fullName evidence="2">Uncharacterized protein</fullName>
    </submittedName>
</protein>
<name>A0AB39KTU1_9CAUL</name>
<keyword evidence="1" id="KW-0812">Transmembrane</keyword>
<evidence type="ECO:0000256" key="1">
    <source>
        <dbReference type="SAM" id="Phobius"/>
    </source>
</evidence>
<proteinExistence type="predicted"/>
<evidence type="ECO:0000313" key="2">
    <source>
        <dbReference type="EMBL" id="XDO97345.1"/>
    </source>
</evidence>
<gene>
    <name evidence="2" type="ORF">ABOZ73_02700</name>
</gene>
<dbReference type="EMBL" id="CP158375">
    <property type="protein sequence ID" value="XDO97345.1"/>
    <property type="molecule type" value="Genomic_DNA"/>
</dbReference>
<accession>A0AB39KTU1</accession>
<keyword evidence="1" id="KW-1133">Transmembrane helix</keyword>
<reference evidence="2" key="1">
    <citation type="submission" date="2024-06" db="EMBL/GenBank/DDBJ databases">
        <title>Caulobacter inopinatus, sp. nov.</title>
        <authorList>
            <person name="Donachie S.P."/>
        </authorList>
    </citation>
    <scope>NUCLEOTIDE SEQUENCE</scope>
    <source>
        <strain evidence="2">73W</strain>
    </source>
</reference>
<dbReference type="RefSeq" id="WP_369060504.1">
    <property type="nucleotide sequence ID" value="NZ_CP158375.1"/>
</dbReference>
<sequence length="67" mass="7145">MTLTTTVIAAIGFLTAAVFCGWRGAQPSNPAKGPRMIPWRPMMMLAAVGSLMMLVHLANLMGVQTGR</sequence>
<feature type="transmembrane region" description="Helical" evidence="1">
    <location>
        <begin position="44"/>
        <end position="63"/>
    </location>
</feature>
<dbReference type="AlphaFoldDB" id="A0AB39KTU1"/>